<dbReference type="Gene3D" id="2.170.150.70">
    <property type="match status" value="1"/>
</dbReference>
<dbReference type="Gene3D" id="3.90.1590.10">
    <property type="entry name" value="glutathione-dependent formaldehyde- activating enzyme (gfa)"/>
    <property type="match status" value="1"/>
</dbReference>
<keyword evidence="7" id="KW-1185">Reference proteome</keyword>
<protein>
    <recommendedName>
        <fullName evidence="5">CENP-V/GFA domain-containing protein</fullName>
    </recommendedName>
</protein>
<name>E9E9X6_METAQ</name>
<dbReference type="GO" id="GO:0016846">
    <property type="term" value="F:carbon-sulfur lyase activity"/>
    <property type="evidence" value="ECO:0007669"/>
    <property type="project" value="InterPro"/>
</dbReference>
<keyword evidence="3" id="KW-0862">Zinc</keyword>
<dbReference type="AlphaFoldDB" id="E9E9X6"/>
<dbReference type="Pfam" id="PF04828">
    <property type="entry name" value="GFA"/>
    <property type="match status" value="1"/>
</dbReference>
<gene>
    <name evidence="6" type="ORF">MAC_06674</name>
</gene>
<dbReference type="eggNOG" id="ENOG502S13F">
    <property type="taxonomic scope" value="Eukaryota"/>
</dbReference>
<keyword evidence="4" id="KW-0456">Lyase</keyword>
<sequence>MLAQAKAEVHQLGFTLVAYMQGTPRSTFTPHHSPSALDRERIMDLESTVRITAECLCKRHSFGTEIPQSRLPLEGNVCHCHSCRHSTGALYVLQSTWPQPRADVNTSGLHKYQFSANIANLFCVTCSTPMFSELAWDPGNLGVFSGPLKNIEVAPIKLTNHIYVEDTVDGGASVERRWPGVSNLAEPRGEPVQESVGISCHCKGVNLVLHHGDYAGREREELPWYIDPRNNKRLASFDACDSCRLHFGNDIVHWTFTNLADISQANGGPFPRTMTELKTAVDAGDAAVGTLACYQSSPDADRYFCRVCAAAVFYASGDRPEIVDVAVGLLEALDGARAERFLSWTLGETPVWMDDTKGGWREALMKRVQSDAEEFRLGRGYEKSWRRLAKEGKSKLSF</sequence>
<evidence type="ECO:0000313" key="7">
    <source>
        <dbReference type="Proteomes" id="UP000002499"/>
    </source>
</evidence>
<evidence type="ECO:0000256" key="2">
    <source>
        <dbReference type="ARBA" id="ARBA00022723"/>
    </source>
</evidence>
<dbReference type="PANTHER" id="PTHR33337">
    <property type="entry name" value="GFA DOMAIN-CONTAINING PROTEIN"/>
    <property type="match status" value="1"/>
</dbReference>
<dbReference type="InterPro" id="IPR011057">
    <property type="entry name" value="Mss4-like_sf"/>
</dbReference>
<evidence type="ECO:0000256" key="3">
    <source>
        <dbReference type="ARBA" id="ARBA00022833"/>
    </source>
</evidence>
<dbReference type="InParanoid" id="E9E9X6"/>
<evidence type="ECO:0000256" key="4">
    <source>
        <dbReference type="ARBA" id="ARBA00023239"/>
    </source>
</evidence>
<comment type="similarity">
    <text evidence="1">Belongs to the Gfa family.</text>
</comment>
<proteinExistence type="inferred from homology"/>
<evidence type="ECO:0000259" key="5">
    <source>
        <dbReference type="PROSITE" id="PS51891"/>
    </source>
</evidence>
<accession>E9E9X6</accession>
<dbReference type="OMA" id="FYTVDDR"/>
<dbReference type="OrthoDB" id="5422068at2759"/>
<feature type="domain" description="CENP-V/GFA" evidence="5">
    <location>
        <begin position="51"/>
        <end position="164"/>
    </location>
</feature>
<dbReference type="PANTHER" id="PTHR33337:SF40">
    <property type="entry name" value="CENP-V_GFA DOMAIN-CONTAINING PROTEIN-RELATED"/>
    <property type="match status" value="1"/>
</dbReference>
<dbReference type="Proteomes" id="UP000002499">
    <property type="component" value="Unassembled WGS sequence"/>
</dbReference>
<keyword evidence="2" id="KW-0479">Metal-binding</keyword>
<dbReference type="SUPFAM" id="SSF51316">
    <property type="entry name" value="Mss4-like"/>
    <property type="match status" value="2"/>
</dbReference>
<reference evidence="6 7" key="1">
    <citation type="journal article" date="2011" name="PLoS Genet.">
        <title>Genome sequencing and comparative transcriptomics of the model entomopathogenic fungi Metarhizium anisopliae and M. acridum.</title>
        <authorList>
            <person name="Gao Q."/>
            <person name="Jin K."/>
            <person name="Ying S.H."/>
            <person name="Zhang Y."/>
            <person name="Xiao G."/>
            <person name="Shang Y."/>
            <person name="Duan Z."/>
            <person name="Hu X."/>
            <person name="Xie X.Q."/>
            <person name="Zhou G."/>
            <person name="Peng G."/>
            <person name="Luo Z."/>
            <person name="Huang W."/>
            <person name="Wang B."/>
            <person name="Fang W."/>
            <person name="Wang S."/>
            <person name="Zhong Y."/>
            <person name="Ma L.J."/>
            <person name="St Leger R.J."/>
            <person name="Zhao G.P."/>
            <person name="Pei Y."/>
            <person name="Feng M.G."/>
            <person name="Xia Y."/>
            <person name="Wang C."/>
        </authorList>
    </citation>
    <scope>NUCLEOTIDE SEQUENCE [LARGE SCALE GENOMIC DNA]</scope>
    <source>
        <strain evidence="6 7">CQMa 102</strain>
    </source>
</reference>
<dbReference type="GO" id="GO:0046872">
    <property type="term" value="F:metal ion binding"/>
    <property type="evidence" value="ECO:0007669"/>
    <property type="project" value="UniProtKB-KW"/>
</dbReference>
<dbReference type="InterPro" id="IPR006913">
    <property type="entry name" value="CENP-V/GFA"/>
</dbReference>
<evidence type="ECO:0000313" key="6">
    <source>
        <dbReference type="EMBL" id="EFY87327.1"/>
    </source>
</evidence>
<dbReference type="HOGENOM" id="CLU_038839_2_0_1"/>
<organism evidence="7">
    <name type="scientific">Metarhizium acridum (strain CQMa 102)</name>
    <dbReference type="NCBI Taxonomy" id="655827"/>
    <lineage>
        <taxon>Eukaryota</taxon>
        <taxon>Fungi</taxon>
        <taxon>Dikarya</taxon>
        <taxon>Ascomycota</taxon>
        <taxon>Pezizomycotina</taxon>
        <taxon>Sordariomycetes</taxon>
        <taxon>Hypocreomycetidae</taxon>
        <taxon>Hypocreales</taxon>
        <taxon>Clavicipitaceae</taxon>
        <taxon>Metarhizium</taxon>
    </lineage>
</organism>
<evidence type="ECO:0000256" key="1">
    <source>
        <dbReference type="ARBA" id="ARBA00005495"/>
    </source>
</evidence>
<dbReference type="EMBL" id="GL698529">
    <property type="protein sequence ID" value="EFY87327.1"/>
    <property type="molecule type" value="Genomic_DNA"/>
</dbReference>
<dbReference type="PROSITE" id="PS51891">
    <property type="entry name" value="CENP_V_GFA"/>
    <property type="match status" value="1"/>
</dbReference>